<dbReference type="PANTHER" id="PTHR32347:SF29">
    <property type="entry name" value="UPF0194 MEMBRANE PROTEIN YBHG"/>
    <property type="match status" value="1"/>
</dbReference>
<dbReference type="Gene3D" id="1.10.287.470">
    <property type="entry name" value="Helix hairpin bin"/>
    <property type="match status" value="1"/>
</dbReference>
<dbReference type="InterPro" id="IPR059052">
    <property type="entry name" value="HH_YbhG-like"/>
</dbReference>
<reference evidence="8 9" key="1">
    <citation type="journal article" date="2010" name="Stand. Genomic Sci.">
        <title>Non-contiguous finished genome sequence of Aminomonas paucivorans type strain (GLU-3).</title>
        <authorList>
            <person name="Pitluck S."/>
            <person name="Yasawong M."/>
            <person name="Held B."/>
            <person name="Lapidus A."/>
            <person name="Nolan M."/>
            <person name="Copeland A."/>
            <person name="Lucas S."/>
            <person name="Del Rio T.G."/>
            <person name="Tice H."/>
            <person name="Cheng J.F."/>
            <person name="Chertkov O."/>
            <person name="Goodwin L."/>
            <person name="Tapia R."/>
            <person name="Han C."/>
            <person name="Liolios K."/>
            <person name="Ivanova N."/>
            <person name="Mavromatis K."/>
            <person name="Ovchinnikova G."/>
            <person name="Pati A."/>
            <person name="Chen A."/>
            <person name="Palaniappan K."/>
            <person name="Land M."/>
            <person name="Hauser L."/>
            <person name="Chang Y.J."/>
            <person name="Jeffries C.D."/>
            <person name="Pukall R."/>
            <person name="Spring S."/>
            <person name="Rohde M."/>
            <person name="Sikorski J."/>
            <person name="Goker M."/>
            <person name="Woyke T."/>
            <person name="Bristow J."/>
            <person name="Eisen J.A."/>
            <person name="Markowitz V."/>
            <person name="Hugenholtz P."/>
            <person name="Kyrpides N.C."/>
            <person name="Klenk H.P."/>
        </authorList>
    </citation>
    <scope>NUCLEOTIDE SEQUENCE [LARGE SCALE GENOMIC DNA]</scope>
    <source>
        <strain evidence="8 9">DSM 12260</strain>
    </source>
</reference>
<dbReference type="InterPro" id="IPR050465">
    <property type="entry name" value="UPF0194_transport"/>
</dbReference>
<evidence type="ECO:0000313" key="8">
    <source>
        <dbReference type="EMBL" id="EFQ23076.1"/>
    </source>
</evidence>
<dbReference type="eggNOG" id="COG0845">
    <property type="taxonomic scope" value="Bacteria"/>
</dbReference>
<dbReference type="OrthoDB" id="9778236at2"/>
<dbReference type="Gene3D" id="2.40.50.100">
    <property type="match status" value="1"/>
</dbReference>
<keyword evidence="3" id="KW-0732">Signal</keyword>
<dbReference type="Pfam" id="PF25954">
    <property type="entry name" value="Beta-barrel_RND_2"/>
    <property type="match status" value="1"/>
</dbReference>
<dbReference type="STRING" id="584708.Apau_0647"/>
<dbReference type="GO" id="GO:0042597">
    <property type="term" value="C:periplasmic space"/>
    <property type="evidence" value="ECO:0007669"/>
    <property type="project" value="UniProtKB-SubCell"/>
</dbReference>
<dbReference type="RefSeq" id="WP_006300235.1">
    <property type="nucleotide sequence ID" value="NZ_CM001022.1"/>
</dbReference>
<dbReference type="EMBL" id="CM001022">
    <property type="protein sequence ID" value="EFQ23076.1"/>
    <property type="molecule type" value="Genomic_DNA"/>
</dbReference>
<dbReference type="PaxDb" id="584708-Apau_0647"/>
<name>E3CUB7_9BACT</name>
<comment type="similarity">
    <text evidence="2">Belongs to the UPF0194 family.</text>
</comment>
<dbReference type="InterPro" id="IPR058792">
    <property type="entry name" value="Beta-barrel_RND_2"/>
</dbReference>
<comment type="subcellular location">
    <subcellularLocation>
        <location evidence="1">Periplasm</location>
    </subcellularLocation>
</comment>
<evidence type="ECO:0000256" key="4">
    <source>
        <dbReference type="ARBA" id="ARBA00022764"/>
    </source>
</evidence>
<feature type="domain" description="CusB-like beta-barrel" evidence="7">
    <location>
        <begin position="244"/>
        <end position="327"/>
    </location>
</feature>
<protein>
    <submittedName>
        <fullName evidence="8">Secretion protein HlyD family protein</fullName>
    </submittedName>
</protein>
<evidence type="ECO:0000256" key="2">
    <source>
        <dbReference type="ARBA" id="ARBA00010602"/>
    </source>
</evidence>
<evidence type="ECO:0000313" key="9">
    <source>
        <dbReference type="Proteomes" id="UP000005096"/>
    </source>
</evidence>
<dbReference type="AlphaFoldDB" id="E3CUB7"/>
<gene>
    <name evidence="8" type="ORF">Apau_0647</name>
</gene>
<evidence type="ECO:0000256" key="1">
    <source>
        <dbReference type="ARBA" id="ARBA00004418"/>
    </source>
</evidence>
<proteinExistence type="inferred from homology"/>
<evidence type="ECO:0000259" key="7">
    <source>
        <dbReference type="Pfam" id="PF25954"/>
    </source>
</evidence>
<feature type="domain" description="YbhG-like alpha-helical hairpin" evidence="6">
    <location>
        <begin position="89"/>
        <end position="200"/>
    </location>
</feature>
<organism evidence="8 9">
    <name type="scientific">Aminomonas paucivorans DSM 12260</name>
    <dbReference type="NCBI Taxonomy" id="584708"/>
    <lineage>
        <taxon>Bacteria</taxon>
        <taxon>Thermotogati</taxon>
        <taxon>Synergistota</taxon>
        <taxon>Synergistia</taxon>
        <taxon>Synergistales</taxon>
        <taxon>Synergistaceae</taxon>
        <taxon>Aminomonas</taxon>
    </lineage>
</organism>
<keyword evidence="5" id="KW-0175">Coiled coil</keyword>
<keyword evidence="9" id="KW-1185">Reference proteome</keyword>
<dbReference type="HOGENOM" id="CLU_018816_6_3_0"/>
<dbReference type="SUPFAM" id="SSF111369">
    <property type="entry name" value="HlyD-like secretion proteins"/>
    <property type="match status" value="2"/>
</dbReference>
<accession>E3CUB7</accession>
<sequence>MKRRALALGVLVLLLGGGAWWWHRRETQRAEEERVVRATGTVEVTHGDVTCRVAGTLKWQKLAEGSRVAAGSPVAFVEVPQMEAQTRRDRAALERNRAVLADLEAGARGQELREARANVRAQEARAAHALADWKRMRTLFDEGVVAQADLDRVREVRDVTAGNLEAARQRLALLEAGTREQTLQAQRLEVKRAEAVVEIDEALQGDQTVRAPLSGVVLSRNREPGEYVVPGSVLATVGDLEDCWVRIYVASTQLGRVRLGQTARLKVDSYPDRTFRGKVTEIAQEAEFTPRQTLTQEERANLVFFVKVKIENPQGILKPGLPVDVELP</sequence>
<dbReference type="Proteomes" id="UP000005096">
    <property type="component" value="Chromosome"/>
</dbReference>
<evidence type="ECO:0000256" key="3">
    <source>
        <dbReference type="ARBA" id="ARBA00022729"/>
    </source>
</evidence>
<dbReference type="Gene3D" id="2.40.30.170">
    <property type="match status" value="1"/>
</dbReference>
<keyword evidence="4" id="KW-0574">Periplasm</keyword>
<evidence type="ECO:0000259" key="6">
    <source>
        <dbReference type="Pfam" id="PF25881"/>
    </source>
</evidence>
<dbReference type="PANTHER" id="PTHR32347">
    <property type="entry name" value="EFFLUX SYSTEM COMPONENT YKNX-RELATED"/>
    <property type="match status" value="1"/>
</dbReference>
<evidence type="ECO:0000256" key="5">
    <source>
        <dbReference type="ARBA" id="ARBA00023054"/>
    </source>
</evidence>
<dbReference type="Pfam" id="PF25881">
    <property type="entry name" value="HH_YBHG"/>
    <property type="match status" value="1"/>
</dbReference>